<proteinExistence type="predicted"/>
<accession>A0A1C6UX84</accession>
<evidence type="ECO:0000313" key="2">
    <source>
        <dbReference type="EMBL" id="SCL58694.1"/>
    </source>
</evidence>
<evidence type="ECO:0000256" key="1">
    <source>
        <dbReference type="ARBA" id="ARBA00023002"/>
    </source>
</evidence>
<name>A0A1C6UX84_9ACTN</name>
<gene>
    <name evidence="2" type="ORF">GA0070606_2982</name>
</gene>
<dbReference type="EMBL" id="FMHZ01000002">
    <property type="protein sequence ID" value="SCL58694.1"/>
    <property type="molecule type" value="Genomic_DNA"/>
</dbReference>
<dbReference type="STRING" id="47855.GA0070606_2982"/>
<dbReference type="Pfam" id="PF14027">
    <property type="entry name" value="Questin_oxidase"/>
    <property type="match status" value="1"/>
</dbReference>
<organism evidence="2 3">
    <name type="scientific">Micromonospora citrea</name>
    <dbReference type="NCBI Taxonomy" id="47855"/>
    <lineage>
        <taxon>Bacteria</taxon>
        <taxon>Bacillati</taxon>
        <taxon>Actinomycetota</taxon>
        <taxon>Actinomycetes</taxon>
        <taxon>Micromonosporales</taxon>
        <taxon>Micromonosporaceae</taxon>
        <taxon>Micromonospora</taxon>
    </lineage>
</organism>
<evidence type="ECO:0008006" key="4">
    <source>
        <dbReference type="Google" id="ProtNLM"/>
    </source>
</evidence>
<dbReference type="GO" id="GO:0016491">
    <property type="term" value="F:oxidoreductase activity"/>
    <property type="evidence" value="ECO:0007669"/>
    <property type="project" value="UniProtKB-KW"/>
</dbReference>
<sequence>MTGTMLDEAYERVRHTGPERNGWLSNHAPMAVEALVHRGHGEAAHRWLDSYADKLEDRPRGIRTIAADEWRDPLGDPVRTGDWLDYFDRELAGEHWREVLTRWWPRLLPGIAAGATHGVIRVGHAVRALLDEETGPRVAELGQGLAYWAARWQPLASPGTGPYRTTDPRSALDAVPLVPDQRFGIRARLAQLADLAQWPAAAGAVPGRDGDDVPVRLAGIVDAAVERHGTHGYASPVMLVHAATAPNAVLRTLPALPATLWAPSLAAAWAATAAVTAAFAPAEGRPAPRAGSAPDPDEVMRRAMDTGDAHAIKFVDTAMDTYARSGSADILAVAAESTDQIAAD</sequence>
<dbReference type="AlphaFoldDB" id="A0A1C6UX84"/>
<keyword evidence="1" id="KW-0560">Oxidoreductase</keyword>
<evidence type="ECO:0000313" key="3">
    <source>
        <dbReference type="Proteomes" id="UP000199001"/>
    </source>
</evidence>
<reference evidence="3" key="1">
    <citation type="submission" date="2016-06" db="EMBL/GenBank/DDBJ databases">
        <authorList>
            <person name="Varghese N."/>
            <person name="Submissions Spin"/>
        </authorList>
    </citation>
    <scope>NUCLEOTIDE SEQUENCE [LARGE SCALE GENOMIC DNA]</scope>
    <source>
        <strain evidence="3">DSM 43903</strain>
    </source>
</reference>
<protein>
    <recommendedName>
        <fullName evidence="4">DUF4243 domain-containing protein</fullName>
    </recommendedName>
</protein>
<keyword evidence="3" id="KW-1185">Reference proteome</keyword>
<dbReference type="Proteomes" id="UP000199001">
    <property type="component" value="Unassembled WGS sequence"/>
</dbReference>
<dbReference type="InterPro" id="IPR025337">
    <property type="entry name" value="Questin_oxidase-like"/>
</dbReference>
<dbReference type="RefSeq" id="WP_176737324.1">
    <property type="nucleotide sequence ID" value="NZ_FMHZ01000002.1"/>
</dbReference>